<dbReference type="AlphaFoldDB" id="A0A1T0CWA3"/>
<reference evidence="1 2" key="1">
    <citation type="submission" date="2017-02" db="EMBL/GenBank/DDBJ databases">
        <title>Draft genome sequence of Moraxella porci CCUG 54912T type strain.</title>
        <authorList>
            <person name="Salva-Serra F."/>
            <person name="Engstrom-Jakobsson H."/>
            <person name="Thorell K."/>
            <person name="Jaen-Luchoro D."/>
            <person name="Gonzales-Siles L."/>
            <person name="Karlsson R."/>
            <person name="Yazdan S."/>
            <person name="Boulund F."/>
            <person name="Johnning A."/>
            <person name="Engstrand L."/>
            <person name="Kristiansson E."/>
            <person name="Moore E."/>
        </authorList>
    </citation>
    <scope>NUCLEOTIDE SEQUENCE [LARGE SCALE GENOMIC DNA]</scope>
    <source>
        <strain evidence="1 2">CCUG 54912</strain>
    </source>
</reference>
<evidence type="ECO:0000313" key="1">
    <source>
        <dbReference type="EMBL" id="OOS26617.1"/>
    </source>
</evidence>
<dbReference type="Gene3D" id="1.10.287.1040">
    <property type="entry name" value="Exonuclease VII, small subunit"/>
    <property type="match status" value="1"/>
</dbReference>
<keyword evidence="2" id="KW-1185">Reference proteome</keyword>
<sequence length="75" mass="8070">MTDTATAPDNFKDAYQILKSNADRLEQSDALDIDNLVAIVEESLAAYKVCQSRIDAVESALTSAFAKADVTTEDA</sequence>
<dbReference type="InterPro" id="IPR037004">
    <property type="entry name" value="Exonuc_VII_ssu_sf"/>
</dbReference>
<dbReference type="STRING" id="573983.B0681_01730"/>
<dbReference type="GO" id="GO:0008855">
    <property type="term" value="F:exodeoxyribonuclease VII activity"/>
    <property type="evidence" value="ECO:0007669"/>
    <property type="project" value="InterPro"/>
</dbReference>
<accession>A0A1T0CWA3</accession>
<dbReference type="GO" id="GO:0006308">
    <property type="term" value="P:DNA catabolic process"/>
    <property type="evidence" value="ECO:0007669"/>
    <property type="project" value="InterPro"/>
</dbReference>
<dbReference type="Proteomes" id="UP000190683">
    <property type="component" value="Unassembled WGS sequence"/>
</dbReference>
<proteinExistence type="predicted"/>
<dbReference type="RefSeq" id="WP_078317010.1">
    <property type="nucleotide sequence ID" value="NZ_MUYV01000001.1"/>
</dbReference>
<organism evidence="1 2">
    <name type="scientific">Moraxella porci DSM 25326</name>
    <dbReference type="NCBI Taxonomy" id="573983"/>
    <lineage>
        <taxon>Bacteria</taxon>
        <taxon>Pseudomonadati</taxon>
        <taxon>Pseudomonadota</taxon>
        <taxon>Gammaproteobacteria</taxon>
        <taxon>Moraxellales</taxon>
        <taxon>Moraxellaceae</taxon>
        <taxon>Moraxella</taxon>
    </lineage>
</organism>
<dbReference type="GO" id="GO:0009318">
    <property type="term" value="C:exodeoxyribonuclease VII complex"/>
    <property type="evidence" value="ECO:0007669"/>
    <property type="project" value="InterPro"/>
</dbReference>
<dbReference type="EMBL" id="MUYV01000001">
    <property type="protein sequence ID" value="OOS26617.1"/>
    <property type="molecule type" value="Genomic_DNA"/>
</dbReference>
<dbReference type="SUPFAM" id="SSF116842">
    <property type="entry name" value="XseB-like"/>
    <property type="match status" value="1"/>
</dbReference>
<name>A0A1T0CWA3_9GAMM</name>
<comment type="caution">
    <text evidence="1">The sequence shown here is derived from an EMBL/GenBank/DDBJ whole genome shotgun (WGS) entry which is preliminary data.</text>
</comment>
<gene>
    <name evidence="1" type="ORF">B0681_01730</name>
</gene>
<protein>
    <submittedName>
        <fullName evidence="1">Exodeoxyribonuclease VII</fullName>
    </submittedName>
</protein>
<evidence type="ECO:0000313" key="2">
    <source>
        <dbReference type="Proteomes" id="UP000190683"/>
    </source>
</evidence>
<dbReference type="NCBIfam" id="NF045605">
    <property type="entry name" value="xseB_Acin_var"/>
    <property type="match status" value="1"/>
</dbReference>